<reference evidence="1" key="1">
    <citation type="journal article" date="2012" name="PLoS ONE">
        <title>Gene sets for utilization of primary and secondary nutrition supplies in the distal gut of endangered iberian lynx.</title>
        <authorList>
            <person name="Alcaide M."/>
            <person name="Messina E."/>
            <person name="Richter M."/>
            <person name="Bargiela R."/>
            <person name="Peplies J."/>
            <person name="Huws S.A."/>
            <person name="Newbold C.J."/>
            <person name="Golyshin P.N."/>
            <person name="Simon M.A."/>
            <person name="Lopez G."/>
            <person name="Yakimov M.M."/>
            <person name="Ferrer M."/>
        </authorList>
    </citation>
    <scope>NUCLEOTIDE SEQUENCE</scope>
</reference>
<evidence type="ECO:0000313" key="1">
    <source>
        <dbReference type="EMBL" id="EJW98488.1"/>
    </source>
</evidence>
<dbReference type="EMBL" id="AMCI01004241">
    <property type="protein sequence ID" value="EJW98488.1"/>
    <property type="molecule type" value="Genomic_DNA"/>
</dbReference>
<sequence length="59" mass="7016">MKNTSNKSWHKTETEQEVLQSQWIRVYIAKNTFTTLIDHFTSVCHRALVYSNQLIKLSF</sequence>
<protein>
    <submittedName>
        <fullName evidence="1">Uncharacterized protein</fullName>
    </submittedName>
</protein>
<name>J9FVE5_9ZZZZ</name>
<accession>J9FVE5</accession>
<proteinExistence type="predicted"/>
<comment type="caution">
    <text evidence="1">The sequence shown here is derived from an EMBL/GenBank/DDBJ whole genome shotgun (WGS) entry which is preliminary data.</text>
</comment>
<organism evidence="1">
    <name type="scientific">gut metagenome</name>
    <dbReference type="NCBI Taxonomy" id="749906"/>
    <lineage>
        <taxon>unclassified sequences</taxon>
        <taxon>metagenomes</taxon>
        <taxon>organismal metagenomes</taxon>
    </lineage>
</organism>
<dbReference type="AlphaFoldDB" id="J9FVE5"/>
<gene>
    <name evidence="1" type="ORF">EVA_13406</name>
</gene>